<dbReference type="AlphaFoldDB" id="A0A485KTR1"/>
<proteinExistence type="predicted"/>
<dbReference type="OrthoDB" id="410198at2759"/>
<dbReference type="PANTHER" id="PTHR42791:SF1">
    <property type="entry name" value="N-ACETYLTRANSFERASE DOMAIN-CONTAINING PROTEIN"/>
    <property type="match status" value="1"/>
</dbReference>
<evidence type="ECO:0000313" key="4">
    <source>
        <dbReference type="Proteomes" id="UP000332933"/>
    </source>
</evidence>
<feature type="domain" description="N-acetyltransferase" evidence="1">
    <location>
        <begin position="64"/>
        <end position="220"/>
    </location>
</feature>
<dbReference type="EMBL" id="VJMH01005293">
    <property type="protein sequence ID" value="KAF0697747.1"/>
    <property type="molecule type" value="Genomic_DNA"/>
</dbReference>
<gene>
    <name evidence="3" type="primary">Aste57867_11579</name>
    <name evidence="2" type="ORF">As57867_011536</name>
    <name evidence="3" type="ORF">ASTE57867_11579</name>
</gene>
<dbReference type="GO" id="GO:0016747">
    <property type="term" value="F:acyltransferase activity, transferring groups other than amino-acyl groups"/>
    <property type="evidence" value="ECO:0007669"/>
    <property type="project" value="InterPro"/>
</dbReference>
<reference evidence="2" key="2">
    <citation type="submission" date="2019-06" db="EMBL/GenBank/DDBJ databases">
        <title>Genomics analysis of Aphanomyces spp. identifies a new class of oomycete effector associated with host adaptation.</title>
        <authorList>
            <person name="Gaulin E."/>
        </authorList>
    </citation>
    <scope>NUCLEOTIDE SEQUENCE</scope>
    <source>
        <strain evidence="2">CBS 578.67</strain>
    </source>
</reference>
<dbReference type="Proteomes" id="UP000332933">
    <property type="component" value="Unassembled WGS sequence"/>
</dbReference>
<dbReference type="CDD" id="cd04301">
    <property type="entry name" value="NAT_SF"/>
    <property type="match status" value="1"/>
</dbReference>
<dbReference type="EMBL" id="CAADRA010005314">
    <property type="protein sequence ID" value="VFT88438.1"/>
    <property type="molecule type" value="Genomic_DNA"/>
</dbReference>
<keyword evidence="4" id="KW-1185">Reference proteome</keyword>
<name>A0A485KTR1_9STRA</name>
<dbReference type="SUPFAM" id="SSF55729">
    <property type="entry name" value="Acyl-CoA N-acyltransferases (Nat)"/>
    <property type="match status" value="1"/>
</dbReference>
<dbReference type="PROSITE" id="PS51186">
    <property type="entry name" value="GNAT"/>
    <property type="match status" value="1"/>
</dbReference>
<evidence type="ECO:0000259" key="1">
    <source>
        <dbReference type="PROSITE" id="PS51186"/>
    </source>
</evidence>
<organism evidence="3 4">
    <name type="scientific">Aphanomyces stellatus</name>
    <dbReference type="NCBI Taxonomy" id="120398"/>
    <lineage>
        <taxon>Eukaryota</taxon>
        <taxon>Sar</taxon>
        <taxon>Stramenopiles</taxon>
        <taxon>Oomycota</taxon>
        <taxon>Saprolegniomycetes</taxon>
        <taxon>Saprolegniales</taxon>
        <taxon>Verrucalvaceae</taxon>
        <taxon>Aphanomyces</taxon>
    </lineage>
</organism>
<dbReference type="InterPro" id="IPR000182">
    <property type="entry name" value="GNAT_dom"/>
</dbReference>
<accession>A0A485KTR1</accession>
<sequence length="221" mass="23798">MTNTIVLEAAVATDAAALAQLHADAFATERVTLLKSLDTSYVHADQMLPPISHWIAAAPGVQLIKAVDASSRALLGWACWRMEADALAASTEPEPSPTEFDATPTGLGKFTGAHMGYWQRSLVPKLLAATPRHRILISITVAPEHQRRGVGAALLEWGLGDAPCWVHASEVGHKLFEAHGFQVEASLVLQLDDWAQGAPPPSGHNTWGTTTFRYMIRPPKA</sequence>
<dbReference type="Pfam" id="PF00583">
    <property type="entry name" value="Acetyltransf_1"/>
    <property type="match status" value="1"/>
</dbReference>
<evidence type="ECO:0000313" key="3">
    <source>
        <dbReference type="EMBL" id="VFT88438.1"/>
    </source>
</evidence>
<reference evidence="3 4" key="1">
    <citation type="submission" date="2019-03" db="EMBL/GenBank/DDBJ databases">
        <authorList>
            <person name="Gaulin E."/>
            <person name="Dumas B."/>
        </authorList>
    </citation>
    <scope>NUCLEOTIDE SEQUENCE [LARGE SCALE GENOMIC DNA]</scope>
    <source>
        <strain evidence="3">CBS 568.67</strain>
    </source>
</reference>
<dbReference type="InterPro" id="IPR016181">
    <property type="entry name" value="Acyl_CoA_acyltransferase"/>
</dbReference>
<evidence type="ECO:0000313" key="2">
    <source>
        <dbReference type="EMBL" id="KAF0697747.1"/>
    </source>
</evidence>
<dbReference type="InterPro" id="IPR052523">
    <property type="entry name" value="Trichothecene_AcTrans"/>
</dbReference>
<dbReference type="Gene3D" id="3.40.630.30">
    <property type="match status" value="1"/>
</dbReference>
<protein>
    <submittedName>
        <fullName evidence="3">Aste57867_11579 protein</fullName>
    </submittedName>
</protein>
<dbReference type="PANTHER" id="PTHR42791">
    <property type="entry name" value="GNAT FAMILY ACETYLTRANSFERASE"/>
    <property type="match status" value="1"/>
</dbReference>